<keyword evidence="4" id="KW-1185">Reference proteome</keyword>
<comment type="caution">
    <text evidence="3">The sequence shown here is derived from an EMBL/GenBank/DDBJ whole genome shotgun (WGS) entry which is preliminary data.</text>
</comment>
<comment type="similarity">
    <text evidence="1">Belongs to the AHA1 family.</text>
</comment>
<dbReference type="Proteomes" id="UP000518878">
    <property type="component" value="Unassembled WGS sequence"/>
</dbReference>
<organism evidence="3 4">
    <name type="scientific">Luteibacter yeojuensis</name>
    <dbReference type="NCBI Taxonomy" id="345309"/>
    <lineage>
        <taxon>Bacteria</taxon>
        <taxon>Pseudomonadati</taxon>
        <taxon>Pseudomonadota</taxon>
        <taxon>Gammaproteobacteria</taxon>
        <taxon>Lysobacterales</taxon>
        <taxon>Rhodanobacteraceae</taxon>
        <taxon>Luteibacter</taxon>
    </lineage>
</organism>
<dbReference type="CDD" id="cd07814">
    <property type="entry name" value="SRPBCC_CalC_Aha1-like"/>
    <property type="match status" value="1"/>
</dbReference>
<evidence type="ECO:0000259" key="2">
    <source>
        <dbReference type="Pfam" id="PF08327"/>
    </source>
</evidence>
<accession>A0A7X5QT10</accession>
<protein>
    <submittedName>
        <fullName evidence="3">SRPBCC domain-containing protein</fullName>
    </submittedName>
</protein>
<sequence>MAQTLRALLERQSRSTRRLRGKGPTAVTETLPSLTLVRRIKAQPATIYAALTKPELMIQWWSPDAGPTLRAEADVRPGGRFNIVFRLLDGSEHNPTGVYREIVPDEKLVFTWEWAGSPERESLVTILLKPLDGGTEVTLIHEQLPDEAARESHEAGWKGFLDKLSMFMGDR</sequence>
<dbReference type="Pfam" id="PF08327">
    <property type="entry name" value="AHSA1"/>
    <property type="match status" value="1"/>
</dbReference>
<reference evidence="3 4" key="1">
    <citation type="journal article" date="2006" name="Int. J. Syst. Evol. Microbiol.">
        <title>Dyella yeojuensis sp. nov., isolated from greenhouse soil in Korea.</title>
        <authorList>
            <person name="Kim B.Y."/>
            <person name="Weon H.Y."/>
            <person name="Lee K.H."/>
            <person name="Seok S.J."/>
            <person name="Kwon S.W."/>
            <person name="Go S.J."/>
            <person name="Stackebrandt E."/>
        </authorList>
    </citation>
    <scope>NUCLEOTIDE SEQUENCE [LARGE SCALE GENOMIC DNA]</scope>
    <source>
        <strain evidence="3 4">DSM 17673</strain>
    </source>
</reference>
<proteinExistence type="inferred from homology"/>
<dbReference type="InterPro" id="IPR013538">
    <property type="entry name" value="ASHA1/2-like_C"/>
</dbReference>
<name>A0A7X5QT10_9GAMM</name>
<feature type="domain" description="Activator of Hsp90 ATPase homologue 1/2-like C-terminal" evidence="2">
    <location>
        <begin position="41"/>
        <end position="165"/>
    </location>
</feature>
<dbReference type="AlphaFoldDB" id="A0A7X5QT10"/>
<dbReference type="InterPro" id="IPR023393">
    <property type="entry name" value="START-like_dom_sf"/>
</dbReference>
<evidence type="ECO:0000313" key="3">
    <source>
        <dbReference type="EMBL" id="NID14775.1"/>
    </source>
</evidence>
<dbReference type="SUPFAM" id="SSF55961">
    <property type="entry name" value="Bet v1-like"/>
    <property type="match status" value="1"/>
</dbReference>
<dbReference type="Gene3D" id="3.30.530.20">
    <property type="match status" value="1"/>
</dbReference>
<evidence type="ECO:0000313" key="4">
    <source>
        <dbReference type="Proteomes" id="UP000518878"/>
    </source>
</evidence>
<evidence type="ECO:0000256" key="1">
    <source>
        <dbReference type="ARBA" id="ARBA00006817"/>
    </source>
</evidence>
<dbReference type="EMBL" id="JAAQTL010000001">
    <property type="protein sequence ID" value="NID14775.1"/>
    <property type="molecule type" value="Genomic_DNA"/>
</dbReference>
<gene>
    <name evidence="3" type="ORF">HBF32_04755</name>
</gene>